<dbReference type="PANTHER" id="PTHR47551:SF1">
    <property type="entry name" value="TUBULIN--TYROSINE LIGASE PBY1-RELATED"/>
    <property type="match status" value="1"/>
</dbReference>
<comment type="caution">
    <text evidence="2">The sequence shown here is derived from an EMBL/GenBank/DDBJ whole genome shotgun (WGS) entry which is preliminary data.</text>
</comment>
<protein>
    <submittedName>
        <fullName evidence="2">Tubulin-tyrosine ligase family-domain-containing protein</fullName>
    </submittedName>
</protein>
<organism evidence="2 3">
    <name type="scientific">Jimgerdemannia flammicorona</name>
    <dbReference type="NCBI Taxonomy" id="994334"/>
    <lineage>
        <taxon>Eukaryota</taxon>
        <taxon>Fungi</taxon>
        <taxon>Fungi incertae sedis</taxon>
        <taxon>Mucoromycota</taxon>
        <taxon>Mucoromycotina</taxon>
        <taxon>Endogonomycetes</taxon>
        <taxon>Endogonales</taxon>
        <taxon>Endogonaceae</taxon>
        <taxon>Jimgerdemannia</taxon>
    </lineage>
</organism>
<proteinExistence type="predicted"/>
<accession>A0A433B9P2</accession>
<dbReference type="GO" id="GO:0000932">
    <property type="term" value="C:P-body"/>
    <property type="evidence" value="ECO:0007669"/>
    <property type="project" value="TreeGrafter"/>
</dbReference>
<dbReference type="EMBL" id="RBNI01015268">
    <property type="protein sequence ID" value="RUP16260.1"/>
    <property type="molecule type" value="Genomic_DNA"/>
</dbReference>
<sequence length="452" mass="51970">MPAHHALVHMNEVYTHDLIVRSLRNHRWSVTELHAKGTNTDVIDDAKPLDLATFDPPVSLQWLEYELIDWLHLARQPTATLANSYCIRKGLIRKAQMAFNVTKYLTKRPESILGTAVPETWLFEIDHVDYMDEALNEVFDVVQDLEANEGVEDQAEKKLFIIKPSLANKAAGIHVFDSLYGLRSLFEKTRLDSDEEDEDGDGGEEERGIDGPLNGETAQGDEERDDHLDSDSEDGDISQIREWVIQRYISRPLLLRNRRKFHIRAYVLAVSNIRVYLYRDMLALFALNPYSVTDLHDKLAHLTNTCLQTDQTAFEEDESVRLFWDLEQKGLTGPELEGMFEQMKQILADTFDACAGEMTTFQAMPNAFELFGFDFLMDEDRKVYLLEANSFPDFKQTGARLKHVIDNLFNETLCVAVKPFFANDDEKDIPLDRFVKVFDRELLRTLHDLGST</sequence>
<feature type="compositionally biased region" description="Acidic residues" evidence="1">
    <location>
        <begin position="193"/>
        <end position="204"/>
    </location>
</feature>
<dbReference type="AlphaFoldDB" id="A0A433B9P2"/>
<evidence type="ECO:0000313" key="3">
    <source>
        <dbReference type="Proteomes" id="UP000268093"/>
    </source>
</evidence>
<dbReference type="SUPFAM" id="SSF56059">
    <property type="entry name" value="Glutathione synthetase ATP-binding domain-like"/>
    <property type="match status" value="1"/>
</dbReference>
<name>A0A433B9P2_9FUNG</name>
<dbReference type="InterPro" id="IPR027746">
    <property type="entry name" value="TTL"/>
</dbReference>
<dbReference type="Pfam" id="PF03133">
    <property type="entry name" value="TTL"/>
    <property type="match status" value="1"/>
</dbReference>
<dbReference type="PROSITE" id="PS51221">
    <property type="entry name" value="TTL"/>
    <property type="match status" value="1"/>
</dbReference>
<keyword evidence="3" id="KW-1185">Reference proteome</keyword>
<evidence type="ECO:0000313" key="2">
    <source>
        <dbReference type="EMBL" id="RUP16260.1"/>
    </source>
</evidence>
<dbReference type="Gene3D" id="3.30.470.20">
    <property type="entry name" value="ATP-grasp fold, B domain"/>
    <property type="match status" value="1"/>
</dbReference>
<keyword evidence="2" id="KW-0436">Ligase</keyword>
<feature type="region of interest" description="Disordered" evidence="1">
    <location>
        <begin position="191"/>
        <end position="234"/>
    </location>
</feature>
<dbReference type="OrthoDB" id="202825at2759"/>
<dbReference type="Proteomes" id="UP000268093">
    <property type="component" value="Unassembled WGS sequence"/>
</dbReference>
<dbReference type="PANTHER" id="PTHR47551">
    <property type="entry name" value="TUBULIN--TYROSINE LIGASE PBY1-RELATED"/>
    <property type="match status" value="1"/>
</dbReference>
<dbReference type="InterPro" id="IPR004344">
    <property type="entry name" value="TTL/TTLL_fam"/>
</dbReference>
<gene>
    <name evidence="2" type="ORF">BC936DRAFT_139535</name>
</gene>
<evidence type="ECO:0000256" key="1">
    <source>
        <dbReference type="SAM" id="MobiDB-lite"/>
    </source>
</evidence>
<dbReference type="GO" id="GO:0016874">
    <property type="term" value="F:ligase activity"/>
    <property type="evidence" value="ECO:0007669"/>
    <property type="project" value="UniProtKB-KW"/>
</dbReference>
<reference evidence="2 3" key="1">
    <citation type="journal article" date="2018" name="New Phytol.">
        <title>Phylogenomics of Endogonaceae and evolution of mycorrhizas within Mucoromycota.</title>
        <authorList>
            <person name="Chang Y."/>
            <person name="Desiro A."/>
            <person name="Na H."/>
            <person name="Sandor L."/>
            <person name="Lipzen A."/>
            <person name="Clum A."/>
            <person name="Barry K."/>
            <person name="Grigoriev I.V."/>
            <person name="Martin F.M."/>
            <person name="Stajich J.E."/>
            <person name="Smith M.E."/>
            <person name="Bonito G."/>
            <person name="Spatafora J.W."/>
        </authorList>
    </citation>
    <scope>NUCLEOTIDE SEQUENCE [LARGE SCALE GENOMIC DNA]</scope>
    <source>
        <strain evidence="2 3">GMNB39</strain>
    </source>
</reference>